<dbReference type="Pfam" id="PF14031">
    <property type="entry name" value="D-ser_dehydrat"/>
    <property type="match status" value="1"/>
</dbReference>
<comment type="similarity">
    <text evidence="1">Belongs to the DSD1 family.</text>
</comment>
<feature type="domain" description="D-serine dehydratase-like" evidence="3">
    <location>
        <begin position="338"/>
        <end position="444"/>
    </location>
</feature>
<organism evidence="4 5">
    <name type="scientific">Sanguibacter keddieii (strain ATCC 51767 / DSM 10542 / NCFB 3025 / ST-74)</name>
    <dbReference type="NCBI Taxonomy" id="446469"/>
    <lineage>
        <taxon>Bacteria</taxon>
        <taxon>Bacillati</taxon>
        <taxon>Actinomycetota</taxon>
        <taxon>Actinomycetes</taxon>
        <taxon>Micrococcales</taxon>
        <taxon>Sanguibacteraceae</taxon>
        <taxon>Sanguibacter</taxon>
    </lineage>
</organism>
<dbReference type="EMBL" id="CP001819">
    <property type="protein sequence ID" value="ACZ20781.1"/>
    <property type="molecule type" value="Genomic_DNA"/>
</dbReference>
<dbReference type="Pfam" id="PF01168">
    <property type="entry name" value="Ala_racemase_N"/>
    <property type="match status" value="1"/>
</dbReference>
<dbReference type="STRING" id="446469.Sked_08300"/>
<dbReference type="PANTHER" id="PTHR28004:SF8">
    <property type="entry name" value="D-SERINE DEAMINASE"/>
    <property type="match status" value="1"/>
</dbReference>
<dbReference type="OrthoDB" id="9811417at2"/>
<dbReference type="Proteomes" id="UP000000322">
    <property type="component" value="Chromosome"/>
</dbReference>
<dbReference type="InterPro" id="IPR026956">
    <property type="entry name" value="D-ser_dehydrat-like_dom"/>
</dbReference>
<protein>
    <submittedName>
        <fullName evidence="4">Predicted amino acid aldolase or racemase</fullName>
    </submittedName>
</protein>
<evidence type="ECO:0000256" key="2">
    <source>
        <dbReference type="ARBA" id="ARBA00023239"/>
    </source>
</evidence>
<keyword evidence="5" id="KW-1185">Reference proteome</keyword>
<proteinExistence type="inferred from homology"/>
<dbReference type="InterPro" id="IPR051466">
    <property type="entry name" value="D-amino_acid_metab_enzyme"/>
</dbReference>
<evidence type="ECO:0000313" key="5">
    <source>
        <dbReference type="Proteomes" id="UP000000322"/>
    </source>
</evidence>
<dbReference type="SMART" id="SM01119">
    <property type="entry name" value="D-ser_dehydrat"/>
    <property type="match status" value="1"/>
</dbReference>
<keyword evidence="2" id="KW-0456">Lyase</keyword>
<reference evidence="4 5" key="1">
    <citation type="journal article" date="2009" name="Stand. Genomic Sci.">
        <title>Complete genome sequence of Sanguibacter keddieii type strain (ST-74).</title>
        <authorList>
            <person name="Ivanova N."/>
            <person name="Sikorski J."/>
            <person name="Sims D."/>
            <person name="Brettin T."/>
            <person name="Detter J.C."/>
            <person name="Han C."/>
            <person name="Lapidus A."/>
            <person name="Copeland A."/>
            <person name="Glavina Del Rio T."/>
            <person name="Nolan M."/>
            <person name="Chen F."/>
            <person name="Lucas S."/>
            <person name="Tice H."/>
            <person name="Cheng J.F."/>
            <person name="Bruce D."/>
            <person name="Goodwin L."/>
            <person name="Pitluck S."/>
            <person name="Pati A."/>
            <person name="Mavromatis K."/>
            <person name="Chen A."/>
            <person name="Palaniappan K."/>
            <person name="D'haeseleer P."/>
            <person name="Chain P."/>
            <person name="Bristow J."/>
            <person name="Eisen J.A."/>
            <person name="Markowitz V."/>
            <person name="Hugenholtz P."/>
            <person name="Goker M."/>
            <person name="Pukall R."/>
            <person name="Klenk H.P."/>
            <person name="Kyrpides N.C."/>
        </authorList>
    </citation>
    <scope>NUCLEOTIDE SEQUENCE [LARGE SCALE GENOMIC DNA]</scope>
    <source>
        <strain evidence="5">ATCC 51767 / DSM 10542 / NCFB 3025 / ST-74</strain>
    </source>
</reference>
<dbReference type="InterPro" id="IPR001608">
    <property type="entry name" value="Ala_racemase_N"/>
</dbReference>
<dbReference type="SUPFAM" id="SSF51419">
    <property type="entry name" value="PLP-binding barrel"/>
    <property type="match status" value="1"/>
</dbReference>
<gene>
    <name evidence="4" type="ordered locus">Sked_08300</name>
</gene>
<accession>D1BC01</accession>
<dbReference type="HOGENOM" id="CLU_031639_3_0_11"/>
<name>D1BC01_SANKS</name>
<evidence type="ECO:0000259" key="3">
    <source>
        <dbReference type="SMART" id="SM01119"/>
    </source>
</evidence>
<dbReference type="InterPro" id="IPR029066">
    <property type="entry name" value="PLP-binding_barrel"/>
</dbReference>
<dbReference type="KEGG" id="ske:Sked_08300"/>
<evidence type="ECO:0000313" key="4">
    <source>
        <dbReference type="EMBL" id="ACZ20781.1"/>
    </source>
</evidence>
<dbReference type="GO" id="GO:0016829">
    <property type="term" value="F:lyase activity"/>
    <property type="evidence" value="ECO:0007669"/>
    <property type="project" value="UniProtKB-KW"/>
</dbReference>
<dbReference type="PANTHER" id="PTHR28004">
    <property type="entry name" value="ZGC:162816-RELATED"/>
    <property type="match status" value="1"/>
</dbReference>
<sequence>MTESPRATPVGPRTKGLALQGPSSLEQVAAAHPTITADTFSWPLLTLDDAALEHNLSTMAEICRAAGVQHAPHVKTTMSPQLYARQVAHGAWGATVANPAQLRTVVDWGARRVFLANELVDPRETAALRHLLDAGAGAGPGVDAGTGVADGLTDGQALEVWLYVDSAVGVQRLEAAFADADPQVRARLGVLVEVGVAGGRTGVRGPAQALAVARAVDAAGLRLVGVAGYEGSAAGGTSPDELARVAAFCRSLRHVAGMLLSEGLLGRDGTPVVVSAGGSSFLDVVVAELPGDLTGPDGAAVPVDVVVRSGAYVTHDHGFCERMDPWRRIPGASPMQAAAVVWAQVLSTPEPGLVIVGAGRRDLAYDLDLPVALSVRRADARGTLAPPVPLDDATVTALNDQHLFLTVEPAAGSAPALAPGDVVGLGISHPCTLFDKWRLAAVVDADDHVVELVTTDF</sequence>
<dbReference type="InterPro" id="IPR042208">
    <property type="entry name" value="D-ser_dehydrat-like_sf"/>
</dbReference>
<dbReference type="Gene3D" id="2.40.37.20">
    <property type="entry name" value="D-serine dehydratase-like domain"/>
    <property type="match status" value="1"/>
</dbReference>
<dbReference type="RefSeq" id="WP_012865850.1">
    <property type="nucleotide sequence ID" value="NC_013521.1"/>
</dbReference>
<evidence type="ECO:0000256" key="1">
    <source>
        <dbReference type="ARBA" id="ARBA00005323"/>
    </source>
</evidence>
<dbReference type="Gene3D" id="3.20.20.10">
    <property type="entry name" value="Alanine racemase"/>
    <property type="match status" value="1"/>
</dbReference>
<dbReference type="AlphaFoldDB" id="D1BC01"/>
<dbReference type="eggNOG" id="COG3616">
    <property type="taxonomic scope" value="Bacteria"/>
</dbReference>